<feature type="transmembrane region" description="Helical" evidence="2">
    <location>
        <begin position="399"/>
        <end position="418"/>
    </location>
</feature>
<evidence type="ECO:0000313" key="5">
    <source>
        <dbReference type="Proteomes" id="UP001152797"/>
    </source>
</evidence>
<dbReference type="Proteomes" id="UP001152797">
    <property type="component" value="Unassembled WGS sequence"/>
</dbReference>
<organism evidence="3">
    <name type="scientific">Cladocopium goreaui</name>
    <dbReference type="NCBI Taxonomy" id="2562237"/>
    <lineage>
        <taxon>Eukaryota</taxon>
        <taxon>Sar</taxon>
        <taxon>Alveolata</taxon>
        <taxon>Dinophyceae</taxon>
        <taxon>Suessiales</taxon>
        <taxon>Symbiodiniaceae</taxon>
        <taxon>Cladocopium</taxon>
    </lineage>
</organism>
<accession>A0A9P1BXQ2</accession>
<feature type="transmembrane region" description="Helical" evidence="2">
    <location>
        <begin position="483"/>
        <end position="502"/>
    </location>
</feature>
<evidence type="ECO:0000256" key="2">
    <source>
        <dbReference type="SAM" id="Phobius"/>
    </source>
</evidence>
<dbReference type="AlphaFoldDB" id="A0A9P1BXQ2"/>
<feature type="transmembrane region" description="Helical" evidence="2">
    <location>
        <begin position="522"/>
        <end position="542"/>
    </location>
</feature>
<protein>
    <submittedName>
        <fullName evidence="3">Uncharacterized protein</fullName>
    </submittedName>
</protein>
<reference evidence="3" key="1">
    <citation type="submission" date="2022-10" db="EMBL/GenBank/DDBJ databases">
        <authorList>
            <person name="Chen Y."/>
            <person name="Dougan E. K."/>
            <person name="Chan C."/>
            <person name="Rhodes N."/>
            <person name="Thang M."/>
        </authorList>
    </citation>
    <scope>NUCLEOTIDE SEQUENCE</scope>
</reference>
<evidence type="ECO:0000256" key="1">
    <source>
        <dbReference type="SAM" id="MobiDB-lite"/>
    </source>
</evidence>
<proteinExistence type="predicted"/>
<feature type="transmembrane region" description="Helical" evidence="2">
    <location>
        <begin position="154"/>
        <end position="172"/>
    </location>
</feature>
<feature type="transmembrane region" description="Helical" evidence="2">
    <location>
        <begin position="249"/>
        <end position="271"/>
    </location>
</feature>
<keyword evidence="2" id="KW-1133">Transmembrane helix</keyword>
<feature type="transmembrane region" description="Helical" evidence="2">
    <location>
        <begin position="295"/>
        <end position="318"/>
    </location>
</feature>
<comment type="caution">
    <text evidence="3">The sequence shown here is derived from an EMBL/GenBank/DDBJ whole genome shotgun (WGS) entry which is preliminary data.</text>
</comment>
<dbReference type="OrthoDB" id="430346at2759"/>
<reference evidence="4" key="2">
    <citation type="submission" date="2024-04" db="EMBL/GenBank/DDBJ databases">
        <authorList>
            <person name="Chen Y."/>
            <person name="Shah S."/>
            <person name="Dougan E. K."/>
            <person name="Thang M."/>
            <person name="Chan C."/>
        </authorList>
    </citation>
    <scope>NUCLEOTIDE SEQUENCE [LARGE SCALE GENOMIC DNA]</scope>
</reference>
<dbReference type="EMBL" id="CAMXCT030000541">
    <property type="protein sequence ID" value="CAL4767483.1"/>
    <property type="molecule type" value="Genomic_DNA"/>
</dbReference>
<keyword evidence="5" id="KW-1185">Reference proteome</keyword>
<dbReference type="EMBL" id="CAMXCT020000541">
    <property type="protein sequence ID" value="CAL1133546.1"/>
    <property type="molecule type" value="Genomic_DNA"/>
</dbReference>
<gene>
    <name evidence="3" type="ORF">C1SCF055_LOCUS8073</name>
</gene>
<keyword evidence="2" id="KW-0812">Transmembrane</keyword>
<keyword evidence="2" id="KW-0472">Membrane</keyword>
<evidence type="ECO:0000313" key="3">
    <source>
        <dbReference type="EMBL" id="CAI3980171.1"/>
    </source>
</evidence>
<evidence type="ECO:0000313" key="4">
    <source>
        <dbReference type="EMBL" id="CAL1133546.1"/>
    </source>
</evidence>
<sequence length="543" mass="61746">MANSERNDPDTWSLPSESGVKHGVATPTLIGLEDATPKEIQLDEAGIETGEIEAELLRGVSLRIALSGFGKHWKLPSLTSMYEIQKNCAYDLSFQAITLHHFLSHDWKTSRWAKYGSMLLLFNLPAATMATFLAAILLGLYIGPTPQASHNLSLAAARFLPWLVFVFFLCFWQSLRSVSRRPLVVFLDKLCIAQHDPALKAKGIRGLSTFLDRSDELTILWSSRYFTRLWCVYELATFLRRGHTRPVKLFPVAMAWVLLLQTGAVGGAIIINELGKGIGNPDYARSFWSFLCPGLWAIVMIFPLQYLLLGVMADILVLEEQFKQFSIQKSQCFCCTSDHRHPDTGETLMCDRKFVYEAVRTWYKFDTAGEDETWEHFEKFDQVVRTTLRRRVMEGANNAILPFRMILYLAVVVTAPNLVELMTLEVEEGFGRPDLVYWVWRVVGWTSYVWVRILVSILVDIGVSIKLSKWCSRFLKSMSRLKVAAVASVLQFLLAVITLGAIRLCWDLLWDVDGSDWFPLVMAAWLFFITWFYGVGPCGSLCR</sequence>
<feature type="region of interest" description="Disordered" evidence="1">
    <location>
        <begin position="1"/>
        <end position="20"/>
    </location>
</feature>
<feature type="transmembrane region" description="Helical" evidence="2">
    <location>
        <begin position="438"/>
        <end position="463"/>
    </location>
</feature>
<dbReference type="EMBL" id="CAMXCT010000541">
    <property type="protein sequence ID" value="CAI3980171.1"/>
    <property type="molecule type" value="Genomic_DNA"/>
</dbReference>
<feature type="transmembrane region" description="Helical" evidence="2">
    <location>
        <begin position="118"/>
        <end position="142"/>
    </location>
</feature>
<name>A0A9P1BXQ2_9DINO</name>